<comment type="caution">
    <text evidence="1">The sequence shown here is derived from an EMBL/GenBank/DDBJ whole genome shotgun (WGS) entry which is preliminary data.</text>
</comment>
<feature type="non-terminal residue" evidence="1">
    <location>
        <position position="1"/>
    </location>
</feature>
<proteinExistence type="predicted"/>
<dbReference type="EMBL" id="JAGKQH010000004">
    <property type="protein sequence ID" value="KAG6602098.1"/>
    <property type="molecule type" value="Genomic_DNA"/>
</dbReference>
<gene>
    <name evidence="1" type="ORF">SDJN03_07331</name>
</gene>
<accession>A0AAV6NRY8</accession>
<name>A0AAV6NRY8_9ROSI</name>
<protein>
    <submittedName>
        <fullName evidence="1">Uncharacterized protein</fullName>
    </submittedName>
</protein>
<dbReference type="AlphaFoldDB" id="A0AAV6NRY8"/>
<sequence>MAKGCFQRGYCNFTDPDFQYASFWVHFHLLPLACFSRKIATAFGKEELQYGDWLRGMRREMGLERERTENLRGKRSGRKRTPKAVMTRTADISDGASMQPVIFQLPAFSVSLPAISILLCEYPPNFPWPKIIAILVVCSIKIFSDSAIFENTVDDLKRFHQSS</sequence>
<evidence type="ECO:0000313" key="1">
    <source>
        <dbReference type="EMBL" id="KAG6602098.1"/>
    </source>
</evidence>
<keyword evidence="2" id="KW-1185">Reference proteome</keyword>
<evidence type="ECO:0000313" key="2">
    <source>
        <dbReference type="Proteomes" id="UP000685013"/>
    </source>
</evidence>
<dbReference type="Proteomes" id="UP000685013">
    <property type="component" value="Chromosome 4"/>
</dbReference>
<reference evidence="1 2" key="1">
    <citation type="journal article" date="2021" name="Hortic Res">
        <title>The domestication of Cucurbita argyrosperma as revealed by the genome of its wild relative.</title>
        <authorList>
            <person name="Barrera-Redondo J."/>
            <person name="Sanchez-de la Vega G."/>
            <person name="Aguirre-Liguori J.A."/>
            <person name="Castellanos-Morales G."/>
            <person name="Gutierrez-Guerrero Y.T."/>
            <person name="Aguirre-Dugua X."/>
            <person name="Aguirre-Planter E."/>
            <person name="Tenaillon M.I."/>
            <person name="Lira-Saade R."/>
            <person name="Eguiarte L.E."/>
        </authorList>
    </citation>
    <scope>NUCLEOTIDE SEQUENCE [LARGE SCALE GENOMIC DNA]</scope>
    <source>
        <strain evidence="1">JBR-2021</strain>
    </source>
</reference>
<organism evidence="1 2">
    <name type="scientific">Cucurbita argyrosperma subsp. sororia</name>
    <dbReference type="NCBI Taxonomy" id="37648"/>
    <lineage>
        <taxon>Eukaryota</taxon>
        <taxon>Viridiplantae</taxon>
        <taxon>Streptophyta</taxon>
        <taxon>Embryophyta</taxon>
        <taxon>Tracheophyta</taxon>
        <taxon>Spermatophyta</taxon>
        <taxon>Magnoliopsida</taxon>
        <taxon>eudicotyledons</taxon>
        <taxon>Gunneridae</taxon>
        <taxon>Pentapetalae</taxon>
        <taxon>rosids</taxon>
        <taxon>fabids</taxon>
        <taxon>Cucurbitales</taxon>
        <taxon>Cucurbitaceae</taxon>
        <taxon>Cucurbiteae</taxon>
        <taxon>Cucurbita</taxon>
    </lineage>
</organism>